<dbReference type="EMBL" id="JABDTM020002925">
    <property type="protein sequence ID" value="KAH0822327.1"/>
    <property type="molecule type" value="Genomic_DNA"/>
</dbReference>
<name>A0A8J6HY17_TENMO</name>
<organism evidence="1 2">
    <name type="scientific">Tenebrio molitor</name>
    <name type="common">Yellow mealworm beetle</name>
    <dbReference type="NCBI Taxonomy" id="7067"/>
    <lineage>
        <taxon>Eukaryota</taxon>
        <taxon>Metazoa</taxon>
        <taxon>Ecdysozoa</taxon>
        <taxon>Arthropoda</taxon>
        <taxon>Hexapoda</taxon>
        <taxon>Insecta</taxon>
        <taxon>Pterygota</taxon>
        <taxon>Neoptera</taxon>
        <taxon>Endopterygota</taxon>
        <taxon>Coleoptera</taxon>
        <taxon>Polyphaga</taxon>
        <taxon>Cucujiformia</taxon>
        <taxon>Tenebrionidae</taxon>
        <taxon>Tenebrio</taxon>
    </lineage>
</organism>
<dbReference type="Proteomes" id="UP000719412">
    <property type="component" value="Unassembled WGS sequence"/>
</dbReference>
<keyword evidence="2" id="KW-1185">Reference proteome</keyword>
<dbReference type="AlphaFoldDB" id="A0A8J6HY17"/>
<protein>
    <submittedName>
        <fullName evidence="1">Uncharacterized protein</fullName>
    </submittedName>
</protein>
<gene>
    <name evidence="1" type="ORF">GEV33_000464</name>
</gene>
<sequence length="75" mass="8805">MQSPKIWRRTAAATSESLGDYLEVPPRKGPCRVQRRLDVRMETAAPCPPRQMDEFSKRRDVYSVFKKLLYRICSM</sequence>
<reference evidence="1" key="2">
    <citation type="submission" date="2021-08" db="EMBL/GenBank/DDBJ databases">
        <authorList>
            <person name="Eriksson T."/>
        </authorList>
    </citation>
    <scope>NUCLEOTIDE SEQUENCE</scope>
    <source>
        <strain evidence="1">Stoneville</strain>
        <tissue evidence="1">Whole head</tissue>
    </source>
</reference>
<reference evidence="1" key="1">
    <citation type="journal article" date="2020" name="J Insects Food Feed">
        <title>The yellow mealworm (Tenebrio molitor) genome: a resource for the emerging insects as food and feed industry.</title>
        <authorList>
            <person name="Eriksson T."/>
            <person name="Andere A."/>
            <person name="Kelstrup H."/>
            <person name="Emery V."/>
            <person name="Picard C."/>
        </authorList>
    </citation>
    <scope>NUCLEOTIDE SEQUENCE</scope>
    <source>
        <strain evidence="1">Stoneville</strain>
        <tissue evidence="1">Whole head</tissue>
    </source>
</reference>
<evidence type="ECO:0000313" key="1">
    <source>
        <dbReference type="EMBL" id="KAH0822327.1"/>
    </source>
</evidence>
<accession>A0A8J6HY17</accession>
<evidence type="ECO:0000313" key="2">
    <source>
        <dbReference type="Proteomes" id="UP000719412"/>
    </source>
</evidence>
<proteinExistence type="predicted"/>
<comment type="caution">
    <text evidence="1">The sequence shown here is derived from an EMBL/GenBank/DDBJ whole genome shotgun (WGS) entry which is preliminary data.</text>
</comment>